<protein>
    <submittedName>
        <fullName evidence="1">Uncharacterized protein</fullName>
    </submittedName>
</protein>
<proteinExistence type="predicted"/>
<gene>
    <name evidence="1" type="ORF">MRATA1EN22A_LOCUS18128</name>
</gene>
<accession>A0AC59ZGS6</accession>
<reference evidence="1" key="2">
    <citation type="submission" date="2025-03" db="EMBL/GenBank/DDBJ databases">
        <authorList>
            <consortium name="ELIXIR-Norway"/>
            <consortium name="Elixir Norway"/>
        </authorList>
    </citation>
    <scope>NUCLEOTIDE SEQUENCE</scope>
</reference>
<dbReference type="Proteomes" id="UP001162501">
    <property type="component" value="Chromosome 29"/>
</dbReference>
<sequence length="155" mass="16997">MLCVKVMTDAQMLSSHGDHQRQQVTRVRAEQDARARSHQQLKAHGRTRKHVREKGKGEAFHAPFNTEAPPSPLVAEIGIRCPGLHGFSITFLEYATVTGHRAELTSIPLEHGAMQVLPSPYILGGKDRTFLPEESGRTPKGPFLRGTGMPATLLG</sequence>
<evidence type="ECO:0000313" key="2">
    <source>
        <dbReference type="Proteomes" id="UP001162501"/>
    </source>
</evidence>
<name>A0AC59ZGS6_RANTA</name>
<reference evidence="1" key="1">
    <citation type="submission" date="2023-05" db="EMBL/GenBank/DDBJ databases">
        <authorList>
            <consortium name="ELIXIR-Norway"/>
        </authorList>
    </citation>
    <scope>NUCLEOTIDE SEQUENCE</scope>
</reference>
<dbReference type="EMBL" id="OX596113">
    <property type="protein sequence ID" value="CAN0415151.1"/>
    <property type="molecule type" value="Genomic_DNA"/>
</dbReference>
<organism evidence="1 2">
    <name type="scientific">Rangifer tarandus platyrhynchus</name>
    <name type="common">Svalbard reindeer</name>
    <dbReference type="NCBI Taxonomy" id="3082113"/>
    <lineage>
        <taxon>Eukaryota</taxon>
        <taxon>Metazoa</taxon>
        <taxon>Chordata</taxon>
        <taxon>Craniata</taxon>
        <taxon>Vertebrata</taxon>
        <taxon>Euteleostomi</taxon>
        <taxon>Mammalia</taxon>
        <taxon>Eutheria</taxon>
        <taxon>Laurasiatheria</taxon>
        <taxon>Artiodactyla</taxon>
        <taxon>Ruminantia</taxon>
        <taxon>Pecora</taxon>
        <taxon>Cervidae</taxon>
        <taxon>Odocoileinae</taxon>
        <taxon>Rangifer</taxon>
    </lineage>
</organism>
<evidence type="ECO:0000313" key="1">
    <source>
        <dbReference type="EMBL" id="CAN0415151.1"/>
    </source>
</evidence>